<organism evidence="3 4">
    <name type="scientific">Limibacillus halophilus</name>
    <dbReference type="NCBI Taxonomy" id="1579333"/>
    <lineage>
        <taxon>Bacteria</taxon>
        <taxon>Pseudomonadati</taxon>
        <taxon>Pseudomonadota</taxon>
        <taxon>Alphaproteobacteria</taxon>
        <taxon>Rhodospirillales</taxon>
        <taxon>Rhodovibrionaceae</taxon>
        <taxon>Limibacillus</taxon>
    </lineage>
</organism>
<protein>
    <recommendedName>
        <fullName evidence="2">YCII-related domain-containing protein</fullName>
    </recommendedName>
</protein>
<comment type="caution">
    <text evidence="3">The sequence shown here is derived from an EMBL/GenBank/DDBJ whole genome shotgun (WGS) entry which is preliminary data.</text>
</comment>
<name>A0A839SYJ8_9PROT</name>
<gene>
    <name evidence="3" type="ORF">FHR98_003004</name>
</gene>
<dbReference type="InterPro" id="IPR011008">
    <property type="entry name" value="Dimeric_a/b-barrel"/>
</dbReference>
<evidence type="ECO:0000313" key="3">
    <source>
        <dbReference type="EMBL" id="MBB3066694.1"/>
    </source>
</evidence>
<accession>A0A839SYJ8</accession>
<evidence type="ECO:0000259" key="2">
    <source>
        <dbReference type="Pfam" id="PF03795"/>
    </source>
</evidence>
<dbReference type="Proteomes" id="UP000581135">
    <property type="component" value="Unassembled WGS sequence"/>
</dbReference>
<dbReference type="RefSeq" id="WP_183417524.1">
    <property type="nucleotide sequence ID" value="NZ_JACHXA010000010.1"/>
</dbReference>
<evidence type="ECO:0000313" key="4">
    <source>
        <dbReference type="Proteomes" id="UP000581135"/>
    </source>
</evidence>
<feature type="domain" description="YCII-related" evidence="2">
    <location>
        <begin position="1"/>
        <end position="89"/>
    </location>
</feature>
<dbReference type="Gene3D" id="3.30.70.1060">
    <property type="entry name" value="Dimeric alpha+beta barrel"/>
    <property type="match status" value="1"/>
</dbReference>
<proteinExistence type="inferred from homology"/>
<dbReference type="SUPFAM" id="SSF54909">
    <property type="entry name" value="Dimeric alpha+beta barrel"/>
    <property type="match status" value="1"/>
</dbReference>
<reference evidence="3 4" key="1">
    <citation type="submission" date="2020-08" db="EMBL/GenBank/DDBJ databases">
        <title>Genomic Encyclopedia of Type Strains, Phase III (KMG-III): the genomes of soil and plant-associated and newly described type strains.</title>
        <authorList>
            <person name="Whitman W."/>
        </authorList>
    </citation>
    <scope>NUCLEOTIDE SEQUENCE [LARGE SCALE GENOMIC DNA]</scope>
    <source>
        <strain evidence="3 4">CECT 8803</strain>
    </source>
</reference>
<sequence length="100" mass="11322">MPWLIMSDDDPAATHKRADKDLMALHMAYEEAHKDIILAAGSLRNDDGSTPDGGLLLLDVETRAEAEAYYRKDPLTQAGVRGRITIRRWHRSILDGKIHW</sequence>
<dbReference type="InterPro" id="IPR005545">
    <property type="entry name" value="YCII"/>
</dbReference>
<comment type="similarity">
    <text evidence="1">Belongs to the YciI family.</text>
</comment>
<dbReference type="EMBL" id="JACHXA010000010">
    <property type="protein sequence ID" value="MBB3066694.1"/>
    <property type="molecule type" value="Genomic_DNA"/>
</dbReference>
<dbReference type="AlphaFoldDB" id="A0A839SYJ8"/>
<dbReference type="Pfam" id="PF03795">
    <property type="entry name" value="YCII"/>
    <property type="match status" value="1"/>
</dbReference>
<evidence type="ECO:0000256" key="1">
    <source>
        <dbReference type="ARBA" id="ARBA00007689"/>
    </source>
</evidence>
<keyword evidence="4" id="KW-1185">Reference proteome</keyword>